<dbReference type="Gene3D" id="3.40.50.300">
    <property type="entry name" value="P-loop containing nucleotide triphosphate hydrolases"/>
    <property type="match status" value="1"/>
</dbReference>
<dbReference type="Gene3D" id="1.20.930.20">
    <property type="entry name" value="Adaptor protein Cbl, N-terminal domain"/>
    <property type="match status" value="1"/>
</dbReference>
<dbReference type="EMBL" id="KV417720">
    <property type="protein sequence ID" value="KZP08490.1"/>
    <property type="molecule type" value="Genomic_DNA"/>
</dbReference>
<dbReference type="OrthoDB" id="431454at2759"/>
<accession>A0A165XFA0</accession>
<dbReference type="STRING" id="436010.A0A165XFA0"/>
<sequence>MPQWLKSKPQWLSRSPSPASIPQSSVLETTRNVCTLVSNLGSGALNVPGLQAAGLIGCQIIDIVQKMKDNQDACKDLVDHIGKLMSPIYSTLQGCNITDIDVGLRDDIQRLQESMQAVQNILQHQADRRGLVRALNSARDAGKIAECKDIINRQLVAFGTYSLISVRMGMVRLQHTIEERKTAHDYSADKVLQSVPSQPVPSEHFFGRKDIVSTLANLFVSDERCRIAILGAGGLGKTSIALHLINHDIVVKRFSDRQFFVGCDGVTTADGLAARILKILGIPGTASGNIIDVLHAALKEALPTLLLLDNLESTWDAPGDHSAVQDLLQKIASVKSASLIITMRATDPPPEIRWSWSETIPALSPTSAKETFLAIHGQLPRGANGYDAILDELLKELDYVPLAIHLLAQVSRGFKPTFMLKRWREQKTQMLRLPTATPGLSRLQSVDMSVSFSIASLDAAQNPGSVQLLGMLCLLPDGLLHWEERLEVIGETFPTATSDLLLLRKFALVYITGDKLAVLSPIRHFVLQYHPPDFQHVQCIYNIFWELVHAYAMVDFGPEFSGAVDALSPEMGNIGNLIDHAVVHNPGEIIVDIAIKASWYLSYIIPSSHLLQKVSGLVTSVPTAMQARYWDTTAAIMHRQDEYAEATSTSTQARDLFLEVGDRAGAARCTERLGESHRMRSEYSEAAAALKDAQAQFFELGDRSGATRCSQSLGQILHMQRRYSEATVIFRNARAEALEIGDQLGAAQCSQSLGDNLSMQSEYSEAAAVLTDARAQFLDIGERLGAAQCLRSLGEILSEQSNYSEAAAILTNARAEFLEIGERLGAAQCSQALGDNLSGQSEHSEAAAVLTDARAQFLQINNREGEAQCAQSLGQILLGQRKYTKAEDLLMHARDQFLNIGFEDDAAYCSELLEECIDDSDDEESNSDDEESTGTGS</sequence>
<dbReference type="PANTHER" id="PTHR47691:SF3">
    <property type="entry name" value="HTH-TYPE TRANSCRIPTIONAL REGULATOR RV0890C-RELATED"/>
    <property type="match status" value="1"/>
</dbReference>
<feature type="compositionally biased region" description="Polar residues" evidence="1">
    <location>
        <begin position="10"/>
        <end position="24"/>
    </location>
</feature>
<evidence type="ECO:0000313" key="3">
    <source>
        <dbReference type="Proteomes" id="UP000076532"/>
    </source>
</evidence>
<dbReference type="Gene3D" id="1.25.40.10">
    <property type="entry name" value="Tetratricopeptide repeat domain"/>
    <property type="match status" value="1"/>
</dbReference>
<dbReference type="AlphaFoldDB" id="A0A165XFA0"/>
<evidence type="ECO:0000256" key="1">
    <source>
        <dbReference type="SAM" id="MobiDB-lite"/>
    </source>
</evidence>
<reference evidence="2 3" key="1">
    <citation type="journal article" date="2016" name="Mol. Biol. Evol.">
        <title>Comparative Genomics of Early-Diverging Mushroom-Forming Fungi Provides Insights into the Origins of Lignocellulose Decay Capabilities.</title>
        <authorList>
            <person name="Nagy L.G."/>
            <person name="Riley R."/>
            <person name="Tritt A."/>
            <person name="Adam C."/>
            <person name="Daum C."/>
            <person name="Floudas D."/>
            <person name="Sun H."/>
            <person name="Yadav J.S."/>
            <person name="Pangilinan J."/>
            <person name="Larsson K.H."/>
            <person name="Matsuura K."/>
            <person name="Barry K."/>
            <person name="Labutti K."/>
            <person name="Kuo R."/>
            <person name="Ohm R.A."/>
            <person name="Bhattacharya S.S."/>
            <person name="Shirouzu T."/>
            <person name="Yoshinaga Y."/>
            <person name="Martin F.M."/>
            <person name="Grigoriev I.V."/>
            <person name="Hibbett D.S."/>
        </authorList>
    </citation>
    <scope>NUCLEOTIDE SEQUENCE [LARGE SCALE GENOMIC DNA]</scope>
    <source>
        <strain evidence="2 3">CBS 109695</strain>
    </source>
</reference>
<dbReference type="SUPFAM" id="SSF52540">
    <property type="entry name" value="P-loop containing nucleoside triphosphate hydrolases"/>
    <property type="match status" value="1"/>
</dbReference>
<dbReference type="InterPro" id="IPR059179">
    <property type="entry name" value="MLKL-like_MCAfunc"/>
</dbReference>
<protein>
    <recommendedName>
        <fullName evidence="4">TPR-like protein</fullName>
    </recommendedName>
</protein>
<gene>
    <name evidence="2" type="ORF">FIBSPDRAFT_1052383</name>
</gene>
<evidence type="ECO:0008006" key="4">
    <source>
        <dbReference type="Google" id="ProtNLM"/>
    </source>
</evidence>
<proteinExistence type="predicted"/>
<evidence type="ECO:0000313" key="2">
    <source>
        <dbReference type="EMBL" id="KZP08490.1"/>
    </source>
</evidence>
<feature type="region of interest" description="Disordered" evidence="1">
    <location>
        <begin position="1"/>
        <end position="24"/>
    </location>
</feature>
<keyword evidence="3" id="KW-1185">Reference proteome</keyword>
<dbReference type="SUPFAM" id="SSF48452">
    <property type="entry name" value="TPR-like"/>
    <property type="match status" value="2"/>
</dbReference>
<dbReference type="PANTHER" id="PTHR47691">
    <property type="entry name" value="REGULATOR-RELATED"/>
    <property type="match status" value="1"/>
</dbReference>
<dbReference type="InterPro" id="IPR011990">
    <property type="entry name" value="TPR-like_helical_dom_sf"/>
</dbReference>
<dbReference type="InterPro" id="IPR036537">
    <property type="entry name" value="Adaptor_Cbl_N_dom_sf"/>
</dbReference>
<dbReference type="CDD" id="cd21037">
    <property type="entry name" value="MLKL_NTD"/>
    <property type="match status" value="1"/>
</dbReference>
<organism evidence="2 3">
    <name type="scientific">Athelia psychrophila</name>
    <dbReference type="NCBI Taxonomy" id="1759441"/>
    <lineage>
        <taxon>Eukaryota</taxon>
        <taxon>Fungi</taxon>
        <taxon>Dikarya</taxon>
        <taxon>Basidiomycota</taxon>
        <taxon>Agaricomycotina</taxon>
        <taxon>Agaricomycetes</taxon>
        <taxon>Agaricomycetidae</taxon>
        <taxon>Atheliales</taxon>
        <taxon>Atheliaceae</taxon>
        <taxon>Athelia</taxon>
    </lineage>
</organism>
<name>A0A165XFA0_9AGAM</name>
<feature type="region of interest" description="Disordered" evidence="1">
    <location>
        <begin position="917"/>
        <end position="937"/>
    </location>
</feature>
<dbReference type="Proteomes" id="UP000076532">
    <property type="component" value="Unassembled WGS sequence"/>
</dbReference>
<dbReference type="InterPro" id="IPR027417">
    <property type="entry name" value="P-loop_NTPase"/>
</dbReference>
<dbReference type="GO" id="GO:0007166">
    <property type="term" value="P:cell surface receptor signaling pathway"/>
    <property type="evidence" value="ECO:0007669"/>
    <property type="project" value="InterPro"/>
</dbReference>